<sequence length="168" mass="19138">MERADDSQVKIILSIYIILLGPQLPTEALAYLQERQTMKRTFNRLRQREYPENPKRLEDLAEIPPEFRMTAKGKSFLLWDSYDDDDDSDDGQEENVPQKRILLFAARSDLKKLAASGTLQLDGTFDPAPDIFAQILTVHGEVNNETLPLAYALLPDKSGVSWLFQTLP</sequence>
<dbReference type="GeneID" id="127749903"/>
<protein>
    <submittedName>
        <fullName evidence="3">Uncharacterized protein LOC127749903</fullName>
    </submittedName>
</protein>
<reference evidence="3" key="1">
    <citation type="submission" date="2025-08" db="UniProtKB">
        <authorList>
            <consortium name="RefSeq"/>
        </authorList>
    </citation>
    <scope>IDENTIFICATION</scope>
    <source>
        <tissue evidence="3">Whole organism</tissue>
    </source>
</reference>
<evidence type="ECO:0000313" key="2">
    <source>
        <dbReference type="Proteomes" id="UP000504606"/>
    </source>
</evidence>
<dbReference type="OrthoDB" id="8195004at2759"/>
<dbReference type="RefSeq" id="XP_052125888.1">
    <property type="nucleotide sequence ID" value="XM_052269928.1"/>
</dbReference>
<keyword evidence="2" id="KW-1185">Reference proteome</keyword>
<proteinExistence type="predicted"/>
<keyword evidence="1" id="KW-0472">Membrane</keyword>
<dbReference type="AlphaFoldDB" id="A0A9C6UBS9"/>
<accession>A0A9C6UBS9</accession>
<organism evidence="2 3">
    <name type="scientific">Frankliniella occidentalis</name>
    <name type="common">Western flower thrips</name>
    <name type="synonym">Euthrips occidentalis</name>
    <dbReference type="NCBI Taxonomy" id="133901"/>
    <lineage>
        <taxon>Eukaryota</taxon>
        <taxon>Metazoa</taxon>
        <taxon>Ecdysozoa</taxon>
        <taxon>Arthropoda</taxon>
        <taxon>Hexapoda</taxon>
        <taxon>Insecta</taxon>
        <taxon>Pterygota</taxon>
        <taxon>Neoptera</taxon>
        <taxon>Paraneoptera</taxon>
        <taxon>Thysanoptera</taxon>
        <taxon>Terebrantia</taxon>
        <taxon>Thripoidea</taxon>
        <taxon>Thripidae</taxon>
        <taxon>Frankliniella</taxon>
    </lineage>
</organism>
<name>A0A9C6UBS9_FRAOC</name>
<dbReference type="Proteomes" id="UP000504606">
    <property type="component" value="Unplaced"/>
</dbReference>
<feature type="transmembrane region" description="Helical" evidence="1">
    <location>
        <begin position="12"/>
        <end position="32"/>
    </location>
</feature>
<dbReference type="KEGG" id="foc:127749903"/>
<gene>
    <name evidence="3" type="primary">LOC127749903</name>
</gene>
<keyword evidence="1" id="KW-1133">Transmembrane helix</keyword>
<evidence type="ECO:0000256" key="1">
    <source>
        <dbReference type="SAM" id="Phobius"/>
    </source>
</evidence>
<evidence type="ECO:0000313" key="3">
    <source>
        <dbReference type="RefSeq" id="XP_052125888.1"/>
    </source>
</evidence>
<keyword evidence="1" id="KW-0812">Transmembrane</keyword>